<reference evidence="11" key="1">
    <citation type="submission" date="2018-02" db="EMBL/GenBank/DDBJ databases">
        <authorList>
            <person name="Hausmann B."/>
        </authorList>
    </citation>
    <scope>NUCLEOTIDE SEQUENCE [LARGE SCALE GENOMIC DNA]</scope>
    <source>
        <strain evidence="11">Peat soil MAG SbA1</strain>
    </source>
</reference>
<proteinExistence type="inferred from homology"/>
<dbReference type="InterPro" id="IPR051161">
    <property type="entry name" value="Mannose-6P_isomerase_type2"/>
</dbReference>
<evidence type="ECO:0000256" key="5">
    <source>
        <dbReference type="ARBA" id="ARBA00022741"/>
    </source>
</evidence>
<dbReference type="FunFam" id="3.90.550.10:FF:000046">
    <property type="entry name" value="Mannose-1-phosphate guanylyltransferase (GDP)"/>
    <property type="match status" value="1"/>
</dbReference>
<feature type="domain" description="MannoseP isomerase/GMP-like beta-helix" evidence="9">
    <location>
        <begin position="313"/>
        <end position="360"/>
    </location>
</feature>
<comment type="catalytic activity">
    <reaction evidence="7">
        <text>alpha-D-mannose 1-phosphate + GTP + H(+) = GDP-alpha-D-mannose + diphosphate</text>
        <dbReference type="Rhea" id="RHEA:15229"/>
        <dbReference type="ChEBI" id="CHEBI:15378"/>
        <dbReference type="ChEBI" id="CHEBI:33019"/>
        <dbReference type="ChEBI" id="CHEBI:37565"/>
        <dbReference type="ChEBI" id="CHEBI:57527"/>
        <dbReference type="ChEBI" id="CHEBI:58409"/>
        <dbReference type="EC" id="2.7.7.13"/>
    </reaction>
</comment>
<keyword evidence="6" id="KW-0342">GTP-binding</keyword>
<name>A0A2U3L5J0_9BACT</name>
<dbReference type="InterPro" id="IPR005835">
    <property type="entry name" value="NTP_transferase_dom"/>
</dbReference>
<dbReference type="Proteomes" id="UP000238701">
    <property type="component" value="Unassembled WGS sequence"/>
</dbReference>
<evidence type="ECO:0000313" key="10">
    <source>
        <dbReference type="EMBL" id="SPF47019.1"/>
    </source>
</evidence>
<comment type="similarity">
    <text evidence="1">Belongs to the mannose-6-phosphate isomerase type 2 family.</text>
</comment>
<keyword evidence="4" id="KW-0548">Nucleotidyltransferase</keyword>
<dbReference type="CDD" id="cd02509">
    <property type="entry name" value="GDP-M1P_Guanylyltransferase"/>
    <property type="match status" value="1"/>
</dbReference>
<keyword evidence="5" id="KW-0547">Nucleotide-binding</keyword>
<organism evidence="10 11">
    <name type="scientific">Candidatus Sulfotelmatobacter kueseliae</name>
    <dbReference type="NCBI Taxonomy" id="2042962"/>
    <lineage>
        <taxon>Bacteria</taxon>
        <taxon>Pseudomonadati</taxon>
        <taxon>Acidobacteriota</taxon>
        <taxon>Terriglobia</taxon>
        <taxon>Terriglobales</taxon>
        <taxon>Candidatus Korobacteraceae</taxon>
        <taxon>Candidatus Sulfotelmatobacter</taxon>
    </lineage>
</organism>
<accession>A0A2U3L5J0</accession>
<evidence type="ECO:0000313" key="11">
    <source>
        <dbReference type="Proteomes" id="UP000238701"/>
    </source>
</evidence>
<feature type="domain" description="Nucleotidyl transferase" evidence="8">
    <location>
        <begin position="9"/>
        <end position="291"/>
    </location>
</feature>
<dbReference type="PANTHER" id="PTHR46390:SF1">
    <property type="entry name" value="MANNOSE-1-PHOSPHATE GUANYLYLTRANSFERASE"/>
    <property type="match status" value="1"/>
</dbReference>
<dbReference type="Pfam" id="PF00483">
    <property type="entry name" value="NTP_transferase"/>
    <property type="match status" value="1"/>
</dbReference>
<protein>
    <recommendedName>
        <fullName evidence="2">mannose-1-phosphate guanylyltransferase</fullName>
        <ecNumber evidence="2">2.7.7.13</ecNumber>
    </recommendedName>
</protein>
<dbReference type="SUPFAM" id="SSF53448">
    <property type="entry name" value="Nucleotide-diphospho-sugar transferases"/>
    <property type="match status" value="1"/>
</dbReference>
<dbReference type="OrthoDB" id="9806359at2"/>
<evidence type="ECO:0000256" key="6">
    <source>
        <dbReference type="ARBA" id="ARBA00023134"/>
    </source>
</evidence>
<dbReference type="GO" id="GO:0005525">
    <property type="term" value="F:GTP binding"/>
    <property type="evidence" value="ECO:0007669"/>
    <property type="project" value="UniProtKB-KW"/>
</dbReference>
<dbReference type="EC" id="2.7.7.13" evidence="2"/>
<dbReference type="GO" id="GO:0004475">
    <property type="term" value="F:mannose-1-phosphate guanylyltransferase (GTP) activity"/>
    <property type="evidence" value="ECO:0007669"/>
    <property type="project" value="UniProtKB-EC"/>
</dbReference>
<evidence type="ECO:0000256" key="1">
    <source>
        <dbReference type="ARBA" id="ARBA00006115"/>
    </source>
</evidence>
<dbReference type="GO" id="GO:0016853">
    <property type="term" value="F:isomerase activity"/>
    <property type="evidence" value="ECO:0007669"/>
    <property type="project" value="UniProtKB-KW"/>
</dbReference>
<evidence type="ECO:0000256" key="7">
    <source>
        <dbReference type="ARBA" id="ARBA00047343"/>
    </source>
</evidence>
<dbReference type="Pfam" id="PF22640">
    <property type="entry name" value="ManC_GMP_beta-helix"/>
    <property type="match status" value="1"/>
</dbReference>
<gene>
    <name evidence="10" type="ORF">SBA1_700012</name>
</gene>
<keyword evidence="3" id="KW-0808">Transferase</keyword>
<evidence type="ECO:0000256" key="4">
    <source>
        <dbReference type="ARBA" id="ARBA00022695"/>
    </source>
</evidence>
<dbReference type="InterPro" id="IPR049577">
    <property type="entry name" value="GMPP_N"/>
</dbReference>
<dbReference type="InterPro" id="IPR054566">
    <property type="entry name" value="ManC/GMP-like_b-helix"/>
</dbReference>
<dbReference type="Gene3D" id="3.90.550.10">
    <property type="entry name" value="Spore Coat Polysaccharide Biosynthesis Protein SpsA, Chain A"/>
    <property type="match status" value="1"/>
</dbReference>
<evidence type="ECO:0000259" key="9">
    <source>
        <dbReference type="Pfam" id="PF22640"/>
    </source>
</evidence>
<evidence type="ECO:0000259" key="8">
    <source>
        <dbReference type="Pfam" id="PF00483"/>
    </source>
</evidence>
<keyword evidence="10" id="KW-0413">Isomerase</keyword>
<sequence>MAKSSNFYPVILAGGRGTRFWPLSRKKRAKQLLALDGKQTMIQQTVARLLPLAPANRFWIITNEDLRPAITRQLPRLPKAQVLAEPVGRNTAPAIGLAAFILLRENPDAVIGLFPSDHVIADVKRYRETLARGIEIAAARANIVVLGIRPHRPETGYGYIEVGSYSGEEALRVRRFTEKPDTQKAAEFVAAGNYFWNSGMFLWSARTLADALEEHLPRTAPLLAEIASTYGTRKFGATFRKLYPRCENISVDYAVLEPRSAKGEQSSNIFCLPAEFGWNDLGSWTALHEHHVAKSCPPEGNLVASSGAFLFNARGNYVHAPGKFVAAVGVNDLVVVETADALLITTKQHAQDVGKVVKYLDEKKLHKLT</sequence>
<dbReference type="AlphaFoldDB" id="A0A2U3L5J0"/>
<dbReference type="EMBL" id="OMOD01000167">
    <property type="protein sequence ID" value="SPF47019.1"/>
    <property type="molecule type" value="Genomic_DNA"/>
</dbReference>
<evidence type="ECO:0000256" key="2">
    <source>
        <dbReference type="ARBA" id="ARBA00012387"/>
    </source>
</evidence>
<dbReference type="GO" id="GO:0009298">
    <property type="term" value="P:GDP-mannose biosynthetic process"/>
    <property type="evidence" value="ECO:0007669"/>
    <property type="project" value="TreeGrafter"/>
</dbReference>
<dbReference type="SUPFAM" id="SSF159283">
    <property type="entry name" value="Guanosine diphospho-D-mannose pyrophosphorylase/mannose-6-phosphate isomerase linker domain"/>
    <property type="match status" value="1"/>
</dbReference>
<dbReference type="InterPro" id="IPR029044">
    <property type="entry name" value="Nucleotide-diphossugar_trans"/>
</dbReference>
<dbReference type="PANTHER" id="PTHR46390">
    <property type="entry name" value="MANNOSE-1-PHOSPHATE GUANYLYLTRANSFERASE"/>
    <property type="match status" value="1"/>
</dbReference>
<evidence type="ECO:0000256" key="3">
    <source>
        <dbReference type="ARBA" id="ARBA00022679"/>
    </source>
</evidence>